<dbReference type="PANTHER" id="PTHR43299:SF1">
    <property type="entry name" value="UPF0718 PROTEIN YRAQ"/>
    <property type="match status" value="1"/>
</dbReference>
<evidence type="ECO:0000256" key="1">
    <source>
        <dbReference type="ARBA" id="ARBA00004651"/>
    </source>
</evidence>
<dbReference type="Pfam" id="PF03773">
    <property type="entry name" value="ArsP_1"/>
    <property type="match status" value="1"/>
</dbReference>
<proteinExistence type="inferred from homology"/>
<dbReference type="EMBL" id="CP067013">
    <property type="protein sequence ID" value="QQN49459.1"/>
    <property type="molecule type" value="Genomic_DNA"/>
</dbReference>
<feature type="region of interest" description="Disordered" evidence="7">
    <location>
        <begin position="1"/>
        <end position="20"/>
    </location>
</feature>
<keyword evidence="6 8" id="KW-0472">Membrane</keyword>
<dbReference type="PANTHER" id="PTHR43299">
    <property type="entry name" value="UPF0718 PROTEIN YRAQ"/>
    <property type="match status" value="1"/>
</dbReference>
<evidence type="ECO:0000313" key="10">
    <source>
        <dbReference type="Proteomes" id="UP000595933"/>
    </source>
</evidence>
<protein>
    <submittedName>
        <fullName evidence="9">Permease</fullName>
    </submittedName>
</protein>
<sequence length="465" mass="49102">MSEPSADRPAEPAVPAAQRQPGKPSLFAHLLGFWHQQRGQARLLLGMCALFALIYFLPLGQPRFENAVLEGLRLTQWYAREHVILCLLPAFVIAGALAVYISQGAVMRHLGPSAPKPVAFGVASLSGTLLAVCSCTVLPLFGGIYRRGAGLGPAITFLYAGPAINVMAIVVTAKVLGAELGIARAVGAILFSVLIGAIMQLLYRREESARAAKGKRGFASDDDGHPLGGVVALFGLMIGILVFANWAQADSAAWMAVHAWKWPITALLAALLGLLLVRRWQWAPGPLLVLAALVGLAALLRPQWPELAMLIGIGGLMLQASRENAAGQEWVAQSWGFTRQIVPLLLGGVLIAGLLLGRPGHEGLIPSHWVAWAVGDNSLASTLIAAVLGAFMYFSTLTEVPIVEGLLGAGMGKGPALALLLAGPALSIPNMLVIRTVLGTQKTLVYCLLVVAMATLTGYFYGQLF</sequence>
<evidence type="ECO:0000256" key="5">
    <source>
        <dbReference type="ARBA" id="ARBA00022989"/>
    </source>
</evidence>
<gene>
    <name evidence="9" type="ORF">I6H70_12945</name>
</gene>
<reference evidence="9 10" key="1">
    <citation type="submission" date="2020-12" db="EMBL/GenBank/DDBJ databases">
        <title>FDA dAtabase for Regulatory Grade micrObial Sequences (FDA-ARGOS): Supporting development and validation of Infectious Disease Dx tests.</title>
        <authorList>
            <person name="Sproer C."/>
            <person name="Gronow S."/>
            <person name="Severitt S."/>
            <person name="Schroder I."/>
            <person name="Tallon L."/>
            <person name="Sadzewicz L."/>
            <person name="Zhao X."/>
            <person name="Boylan J."/>
            <person name="Ott S."/>
            <person name="Bowen H."/>
            <person name="Vavikolanu K."/>
            <person name="Mehta A."/>
            <person name="Aluvathingal J."/>
            <person name="Nadendla S."/>
            <person name="Lowell S."/>
            <person name="Myers T."/>
            <person name="Yan Y."/>
            <person name="Sichtig H."/>
        </authorList>
    </citation>
    <scope>NUCLEOTIDE SEQUENCE [LARGE SCALE GENOMIC DNA]</scope>
    <source>
        <strain evidence="9 10">FDAARGOS_1013</strain>
    </source>
</reference>
<evidence type="ECO:0000256" key="4">
    <source>
        <dbReference type="ARBA" id="ARBA00022692"/>
    </source>
</evidence>
<feature type="transmembrane region" description="Helical" evidence="8">
    <location>
        <begin position="182"/>
        <end position="203"/>
    </location>
</feature>
<dbReference type="RefSeq" id="WP_200290348.1">
    <property type="nucleotide sequence ID" value="NZ_CP067013.1"/>
</dbReference>
<feature type="transmembrane region" description="Helical" evidence="8">
    <location>
        <begin position="259"/>
        <end position="277"/>
    </location>
</feature>
<feature type="transmembrane region" description="Helical" evidence="8">
    <location>
        <begin position="369"/>
        <end position="394"/>
    </location>
</feature>
<name>A0A9X7V3A8_9GAMM</name>
<dbReference type="Proteomes" id="UP000595933">
    <property type="component" value="Chromosome"/>
</dbReference>
<feature type="transmembrane region" description="Helical" evidence="8">
    <location>
        <begin position="444"/>
        <end position="462"/>
    </location>
</feature>
<dbReference type="AlphaFoldDB" id="A0A9X7V3A8"/>
<feature type="transmembrane region" description="Helical" evidence="8">
    <location>
        <begin position="414"/>
        <end position="432"/>
    </location>
</feature>
<organism evidence="9 10">
    <name type="scientific">Stutzerimonas balearica</name>
    <dbReference type="NCBI Taxonomy" id="74829"/>
    <lineage>
        <taxon>Bacteria</taxon>
        <taxon>Pseudomonadati</taxon>
        <taxon>Pseudomonadota</taxon>
        <taxon>Gammaproteobacteria</taxon>
        <taxon>Pseudomonadales</taxon>
        <taxon>Pseudomonadaceae</taxon>
        <taxon>Stutzerimonas</taxon>
    </lineage>
</organism>
<dbReference type="GO" id="GO:0005886">
    <property type="term" value="C:plasma membrane"/>
    <property type="evidence" value="ECO:0007669"/>
    <property type="project" value="UniProtKB-SubCell"/>
</dbReference>
<evidence type="ECO:0000256" key="3">
    <source>
        <dbReference type="ARBA" id="ARBA00022475"/>
    </source>
</evidence>
<feature type="transmembrane region" description="Helical" evidence="8">
    <location>
        <begin position="340"/>
        <end position="357"/>
    </location>
</feature>
<evidence type="ECO:0000256" key="8">
    <source>
        <dbReference type="SAM" id="Phobius"/>
    </source>
</evidence>
<feature type="transmembrane region" description="Helical" evidence="8">
    <location>
        <begin position="122"/>
        <end position="145"/>
    </location>
</feature>
<comment type="similarity">
    <text evidence="2">Belongs to the UPF0718 family.</text>
</comment>
<feature type="transmembrane region" description="Helical" evidence="8">
    <location>
        <begin position="82"/>
        <end position="102"/>
    </location>
</feature>
<comment type="subcellular location">
    <subcellularLocation>
        <location evidence="1">Cell membrane</location>
        <topology evidence="1">Multi-pass membrane protein</topology>
    </subcellularLocation>
</comment>
<evidence type="ECO:0000256" key="2">
    <source>
        <dbReference type="ARBA" id="ARBA00006386"/>
    </source>
</evidence>
<keyword evidence="4 8" id="KW-0812">Transmembrane</keyword>
<evidence type="ECO:0000256" key="6">
    <source>
        <dbReference type="ARBA" id="ARBA00023136"/>
    </source>
</evidence>
<feature type="transmembrane region" description="Helical" evidence="8">
    <location>
        <begin position="224"/>
        <end position="247"/>
    </location>
</feature>
<feature type="transmembrane region" description="Helical" evidence="8">
    <location>
        <begin position="157"/>
        <end position="176"/>
    </location>
</feature>
<feature type="compositionally biased region" description="Basic and acidic residues" evidence="7">
    <location>
        <begin position="1"/>
        <end position="10"/>
    </location>
</feature>
<accession>A0A9X7V3A8</accession>
<feature type="transmembrane region" description="Helical" evidence="8">
    <location>
        <begin position="43"/>
        <end position="61"/>
    </location>
</feature>
<evidence type="ECO:0000256" key="7">
    <source>
        <dbReference type="SAM" id="MobiDB-lite"/>
    </source>
</evidence>
<dbReference type="InterPro" id="IPR005524">
    <property type="entry name" value="DUF318"/>
</dbReference>
<feature type="transmembrane region" description="Helical" evidence="8">
    <location>
        <begin position="282"/>
        <end position="300"/>
    </location>
</feature>
<keyword evidence="5 8" id="KW-1133">Transmembrane helix</keyword>
<keyword evidence="3" id="KW-1003">Cell membrane</keyword>
<evidence type="ECO:0000313" key="9">
    <source>
        <dbReference type="EMBL" id="QQN49459.1"/>
    </source>
</evidence>